<dbReference type="AlphaFoldDB" id="M6CIA2"/>
<gene>
    <name evidence="2" type="ORF">LEP1GSC194_1238</name>
</gene>
<reference evidence="2 3" key="1">
    <citation type="submission" date="2013-01" db="EMBL/GenBank/DDBJ databases">
        <authorList>
            <person name="Harkins D.M."/>
            <person name="Durkin A.S."/>
            <person name="Brinkac L.M."/>
            <person name="Haft D.H."/>
            <person name="Selengut J.D."/>
            <person name="Sanka R."/>
            <person name="DePew J."/>
            <person name="Purushe J."/>
            <person name="Galloway R.L."/>
            <person name="Vinetz J.M."/>
            <person name="Sutton G.G."/>
            <person name="Nierman W.C."/>
            <person name="Fouts D.E."/>
        </authorList>
    </citation>
    <scope>NUCLEOTIDE SEQUENCE [LARGE SCALE GENOMIC DNA]</scope>
    <source>
        <strain evidence="2 3">79601</strain>
    </source>
</reference>
<evidence type="ECO:0000256" key="1">
    <source>
        <dbReference type="SAM" id="Phobius"/>
    </source>
</evidence>
<evidence type="ECO:0000313" key="2">
    <source>
        <dbReference type="EMBL" id="EMJ91622.1"/>
    </source>
</evidence>
<dbReference type="PATRIC" id="fig|1218565.3.peg.3988"/>
<protein>
    <submittedName>
        <fullName evidence="2">Uncharacterized protein</fullName>
    </submittedName>
</protein>
<dbReference type="EMBL" id="ANIK01000103">
    <property type="protein sequence ID" value="EMJ91622.1"/>
    <property type="molecule type" value="Genomic_DNA"/>
</dbReference>
<proteinExistence type="predicted"/>
<organism evidence="2 3">
    <name type="scientific">Leptospira alstonii serovar Sichuan str. 79601</name>
    <dbReference type="NCBI Taxonomy" id="1218565"/>
    <lineage>
        <taxon>Bacteria</taxon>
        <taxon>Pseudomonadati</taxon>
        <taxon>Spirochaetota</taxon>
        <taxon>Spirochaetia</taxon>
        <taxon>Leptospirales</taxon>
        <taxon>Leptospiraceae</taxon>
        <taxon>Leptospira</taxon>
    </lineage>
</organism>
<keyword evidence="1" id="KW-1133">Transmembrane helix</keyword>
<evidence type="ECO:0000313" key="3">
    <source>
        <dbReference type="Proteomes" id="UP000011988"/>
    </source>
</evidence>
<comment type="caution">
    <text evidence="2">The sequence shown here is derived from an EMBL/GenBank/DDBJ whole genome shotgun (WGS) entry which is preliminary data.</text>
</comment>
<feature type="transmembrane region" description="Helical" evidence="1">
    <location>
        <begin position="16"/>
        <end position="36"/>
    </location>
</feature>
<name>M6CIA2_9LEPT</name>
<accession>M6CIA2</accession>
<keyword evidence="1" id="KW-0472">Membrane</keyword>
<keyword evidence="1" id="KW-0812">Transmembrane</keyword>
<sequence length="233" mass="26890">MFISNLFTLTKNSKPIKYSLILLSIAIVIFFIIPAYQRISNYLFLKNRFSNSFKPELINDDSIIKIGANNSSNRITILKNSKLYTCEKFGITSPLCVSRSFDSQIPTIYAHETAFCNDLFRRNANIGNLRCDKIAKKILQVDPNQFNVFSSEEKINSAIILSYTRATFFAANDSDLSDHFIIQRKNELYYCYKKESDEYYSIDAFGEWDVYYSLKTNAKSKKEVIALVKELSI</sequence>
<dbReference type="RefSeq" id="WP_020774908.1">
    <property type="nucleotide sequence ID" value="NZ_ANIK01000103.1"/>
</dbReference>
<dbReference type="Proteomes" id="UP000011988">
    <property type="component" value="Unassembled WGS sequence"/>
</dbReference>